<feature type="transmembrane region" description="Helical" evidence="1">
    <location>
        <begin position="16"/>
        <end position="36"/>
    </location>
</feature>
<dbReference type="EMBL" id="FUZU01000001">
    <property type="protein sequence ID" value="SKC44234.1"/>
    <property type="molecule type" value="Genomic_DNA"/>
</dbReference>
<dbReference type="AlphaFoldDB" id="A0A1T5IYL9"/>
<evidence type="ECO:0000313" key="3">
    <source>
        <dbReference type="Proteomes" id="UP000190961"/>
    </source>
</evidence>
<evidence type="ECO:0000256" key="1">
    <source>
        <dbReference type="SAM" id="Phobius"/>
    </source>
</evidence>
<keyword evidence="1" id="KW-1133">Transmembrane helix</keyword>
<reference evidence="2 3" key="1">
    <citation type="submission" date="2017-02" db="EMBL/GenBank/DDBJ databases">
        <authorList>
            <person name="Peterson S.W."/>
        </authorList>
    </citation>
    <scope>NUCLEOTIDE SEQUENCE [LARGE SCALE GENOMIC DNA]</scope>
    <source>
        <strain evidence="2 3">DSM 25262</strain>
    </source>
</reference>
<feature type="transmembrane region" description="Helical" evidence="1">
    <location>
        <begin position="48"/>
        <end position="65"/>
    </location>
</feature>
<keyword evidence="1" id="KW-0812">Transmembrane</keyword>
<gene>
    <name evidence="2" type="ORF">SAMN05660236_0546</name>
</gene>
<organism evidence="2 3">
    <name type="scientific">Ohtaekwangia koreensis</name>
    <dbReference type="NCBI Taxonomy" id="688867"/>
    <lineage>
        <taxon>Bacteria</taxon>
        <taxon>Pseudomonadati</taxon>
        <taxon>Bacteroidota</taxon>
        <taxon>Cytophagia</taxon>
        <taxon>Cytophagales</taxon>
        <taxon>Fulvivirgaceae</taxon>
        <taxon>Ohtaekwangia</taxon>
    </lineage>
</organism>
<keyword evidence="3" id="KW-1185">Reference proteome</keyword>
<dbReference type="STRING" id="688867.SAMN05660236_0546"/>
<dbReference type="Proteomes" id="UP000190961">
    <property type="component" value="Unassembled WGS sequence"/>
</dbReference>
<protein>
    <submittedName>
        <fullName evidence="2">Uncharacterized protein</fullName>
    </submittedName>
</protein>
<keyword evidence="1" id="KW-0472">Membrane</keyword>
<dbReference type="RefSeq" id="WP_079685163.1">
    <property type="nucleotide sequence ID" value="NZ_FUZU01000001.1"/>
</dbReference>
<evidence type="ECO:0000313" key="2">
    <source>
        <dbReference type="EMBL" id="SKC44234.1"/>
    </source>
</evidence>
<name>A0A1T5IYL9_9BACT</name>
<proteinExistence type="predicted"/>
<sequence>MKTETDEYKMTGMDMVIKYFGLIMAAAYIGIGAALITRPDIININGAYALPLGILLIAYGLFRAFKVYQRYFQK</sequence>
<accession>A0A1T5IYL9</accession>